<evidence type="ECO:0000256" key="1">
    <source>
        <dbReference type="SAM" id="MobiDB-lite"/>
    </source>
</evidence>
<dbReference type="RefSeq" id="WP_386415910.1">
    <property type="nucleotide sequence ID" value="NZ_JBHSZO010000025.1"/>
</dbReference>
<protein>
    <submittedName>
        <fullName evidence="2">Uncharacterized protein</fullName>
    </submittedName>
</protein>
<comment type="caution">
    <text evidence="2">The sequence shown here is derived from an EMBL/GenBank/DDBJ whole genome shotgun (WGS) entry which is preliminary data.</text>
</comment>
<reference evidence="3" key="1">
    <citation type="journal article" date="2019" name="Int. J. Syst. Evol. Microbiol.">
        <title>The Global Catalogue of Microorganisms (GCM) 10K type strain sequencing project: providing services to taxonomists for standard genome sequencing and annotation.</title>
        <authorList>
            <consortium name="The Broad Institute Genomics Platform"/>
            <consortium name="The Broad Institute Genome Sequencing Center for Infectious Disease"/>
            <person name="Wu L."/>
            <person name="Ma J."/>
        </authorList>
    </citation>
    <scope>NUCLEOTIDE SEQUENCE [LARGE SCALE GENOMIC DNA]</scope>
    <source>
        <strain evidence="3">CGMCC 1.13681</strain>
    </source>
</reference>
<accession>A0ABW2GLP3</accession>
<evidence type="ECO:0000313" key="2">
    <source>
        <dbReference type="EMBL" id="MFC7219807.1"/>
    </source>
</evidence>
<dbReference type="EMBL" id="JBHSZO010000025">
    <property type="protein sequence ID" value="MFC7219807.1"/>
    <property type="molecule type" value="Genomic_DNA"/>
</dbReference>
<proteinExistence type="predicted"/>
<evidence type="ECO:0000313" key="3">
    <source>
        <dbReference type="Proteomes" id="UP001596413"/>
    </source>
</evidence>
<sequence>MKILVNKLAGRPMTASCLLAASERGLRGTGVSGSRGARVLGSAFGSAVVARPTGALVAAQVKAEQAYAGVIAGAGLQEQTWVFDGFGAVIPTDAGNEQHRKMRANRGPEPWQEPS</sequence>
<keyword evidence="3" id="KW-1185">Reference proteome</keyword>
<name>A0ABW2GLP3_9ACTN</name>
<dbReference type="Proteomes" id="UP001596413">
    <property type="component" value="Unassembled WGS sequence"/>
</dbReference>
<feature type="region of interest" description="Disordered" evidence="1">
    <location>
        <begin position="94"/>
        <end position="115"/>
    </location>
</feature>
<organism evidence="2 3">
    <name type="scientific">Streptomyces polyrhachis</name>
    <dbReference type="NCBI Taxonomy" id="1282885"/>
    <lineage>
        <taxon>Bacteria</taxon>
        <taxon>Bacillati</taxon>
        <taxon>Actinomycetota</taxon>
        <taxon>Actinomycetes</taxon>
        <taxon>Kitasatosporales</taxon>
        <taxon>Streptomycetaceae</taxon>
        <taxon>Streptomyces</taxon>
    </lineage>
</organism>
<gene>
    <name evidence="2" type="ORF">ACFQLX_16800</name>
</gene>